<name>A0A3N2PPZ3_SODAK</name>
<feature type="transmembrane region" description="Helical" evidence="2">
    <location>
        <begin position="201"/>
        <end position="225"/>
    </location>
</feature>
<keyword evidence="2" id="KW-1133">Transmembrane helix</keyword>
<dbReference type="EMBL" id="ML119059">
    <property type="protein sequence ID" value="ROT36577.1"/>
    <property type="molecule type" value="Genomic_DNA"/>
</dbReference>
<keyword evidence="4" id="KW-1185">Reference proteome</keyword>
<sequence>MMLSPNGFDLLLLLGFDSIRYDFHNTWASGESGIGPRPCHLFLCSNTIPPWSQCQNHVSLLCLRLFPLFSGNVIDLGEGPDGTVMITGLLHSPRQRARTMEFSRFLAETQTKNSYGGHRSGSARNRKGTKNTGQVSRDYTCATSFLSCSCIIRDVRSCLLLFNCQLFKTCMHVMKFQACSEHLCIFLEQKTSYTTPTKQHWIIWHLMVLLGHRFLCIYVCVRILFRMTRHRHVSLDLW</sequence>
<organism evidence="3 4">
    <name type="scientific">Sodiomyces alkalinus (strain CBS 110278 / VKM F-3762 / F11)</name>
    <name type="common">Alkaliphilic filamentous fungus</name>
    <dbReference type="NCBI Taxonomy" id="1314773"/>
    <lineage>
        <taxon>Eukaryota</taxon>
        <taxon>Fungi</taxon>
        <taxon>Dikarya</taxon>
        <taxon>Ascomycota</taxon>
        <taxon>Pezizomycotina</taxon>
        <taxon>Sordariomycetes</taxon>
        <taxon>Hypocreomycetidae</taxon>
        <taxon>Glomerellales</taxon>
        <taxon>Plectosphaerellaceae</taxon>
        <taxon>Sodiomyces</taxon>
    </lineage>
</organism>
<dbReference type="Proteomes" id="UP000272025">
    <property type="component" value="Unassembled WGS sequence"/>
</dbReference>
<evidence type="ECO:0000313" key="3">
    <source>
        <dbReference type="EMBL" id="ROT36577.1"/>
    </source>
</evidence>
<proteinExistence type="predicted"/>
<feature type="region of interest" description="Disordered" evidence="1">
    <location>
        <begin position="112"/>
        <end position="132"/>
    </location>
</feature>
<evidence type="ECO:0000256" key="2">
    <source>
        <dbReference type="SAM" id="Phobius"/>
    </source>
</evidence>
<dbReference type="RefSeq" id="XP_028464383.1">
    <property type="nucleotide sequence ID" value="XM_028607353.1"/>
</dbReference>
<keyword evidence="2" id="KW-0812">Transmembrane</keyword>
<protein>
    <submittedName>
        <fullName evidence="3">Uncharacterized protein</fullName>
    </submittedName>
</protein>
<dbReference type="GeneID" id="39575831"/>
<gene>
    <name evidence="3" type="ORF">SODALDRAFT_222565</name>
</gene>
<dbReference type="AlphaFoldDB" id="A0A3N2PPZ3"/>
<accession>A0A3N2PPZ3</accession>
<evidence type="ECO:0000313" key="4">
    <source>
        <dbReference type="Proteomes" id="UP000272025"/>
    </source>
</evidence>
<evidence type="ECO:0000256" key="1">
    <source>
        <dbReference type="SAM" id="MobiDB-lite"/>
    </source>
</evidence>
<reference evidence="3 4" key="1">
    <citation type="journal article" date="2018" name="Mol. Ecol.">
        <title>The obligate alkalophilic soda-lake fungus Sodiomyces alkalinus has shifted to a protein diet.</title>
        <authorList>
            <person name="Grum-Grzhimaylo A.A."/>
            <person name="Falkoski D.L."/>
            <person name="van den Heuvel J."/>
            <person name="Valero-Jimenez C.A."/>
            <person name="Min B."/>
            <person name="Choi I.G."/>
            <person name="Lipzen A."/>
            <person name="Daum C.G."/>
            <person name="Aanen D.K."/>
            <person name="Tsang A."/>
            <person name="Henrissat B."/>
            <person name="Bilanenko E.N."/>
            <person name="de Vries R.P."/>
            <person name="van Kan J.A.L."/>
            <person name="Grigoriev I.V."/>
            <person name="Debets A.J.M."/>
        </authorList>
    </citation>
    <scope>NUCLEOTIDE SEQUENCE [LARGE SCALE GENOMIC DNA]</scope>
    <source>
        <strain evidence="3 4">F11</strain>
    </source>
</reference>
<keyword evidence="2" id="KW-0472">Membrane</keyword>